<comment type="caution">
    <text evidence="2">The sequence shown here is derived from an EMBL/GenBank/DDBJ whole genome shotgun (WGS) entry which is preliminary data.</text>
</comment>
<dbReference type="AlphaFoldDB" id="A0A8J2PPE2"/>
<evidence type="ECO:0000313" key="3">
    <source>
        <dbReference type="Proteomes" id="UP000708208"/>
    </source>
</evidence>
<feature type="chain" id="PRO_5035257672" evidence="1">
    <location>
        <begin position="24"/>
        <end position="74"/>
    </location>
</feature>
<dbReference type="EMBL" id="CAJVCH010558897">
    <property type="protein sequence ID" value="CAG7831090.1"/>
    <property type="molecule type" value="Genomic_DNA"/>
</dbReference>
<gene>
    <name evidence="2" type="ORF">AFUS01_LOCUS40850</name>
</gene>
<accession>A0A8J2PPE2</accession>
<evidence type="ECO:0000256" key="1">
    <source>
        <dbReference type="SAM" id="SignalP"/>
    </source>
</evidence>
<evidence type="ECO:0000313" key="2">
    <source>
        <dbReference type="EMBL" id="CAG7831090.1"/>
    </source>
</evidence>
<feature type="signal peptide" evidence="1">
    <location>
        <begin position="1"/>
        <end position="23"/>
    </location>
</feature>
<protein>
    <submittedName>
        <fullName evidence="2">Uncharacterized protein</fullName>
    </submittedName>
</protein>
<sequence length="74" mass="8233">MSLILSPATLCFLMLYLVDNTLGRNADKEDLNLPAFGGLSFPNLPVGADFGGKCDYRFHDEYVKPIYDADTRES</sequence>
<dbReference type="Proteomes" id="UP000708208">
    <property type="component" value="Unassembled WGS sequence"/>
</dbReference>
<reference evidence="2" key="1">
    <citation type="submission" date="2021-06" db="EMBL/GenBank/DDBJ databases">
        <authorList>
            <person name="Hodson N. C."/>
            <person name="Mongue J. A."/>
            <person name="Jaron S. K."/>
        </authorList>
    </citation>
    <scope>NUCLEOTIDE SEQUENCE</scope>
</reference>
<proteinExistence type="predicted"/>
<keyword evidence="3" id="KW-1185">Reference proteome</keyword>
<organism evidence="2 3">
    <name type="scientific">Allacma fusca</name>
    <dbReference type="NCBI Taxonomy" id="39272"/>
    <lineage>
        <taxon>Eukaryota</taxon>
        <taxon>Metazoa</taxon>
        <taxon>Ecdysozoa</taxon>
        <taxon>Arthropoda</taxon>
        <taxon>Hexapoda</taxon>
        <taxon>Collembola</taxon>
        <taxon>Symphypleona</taxon>
        <taxon>Sminthuridae</taxon>
        <taxon>Allacma</taxon>
    </lineage>
</organism>
<name>A0A8J2PPE2_9HEXA</name>
<keyword evidence="1" id="KW-0732">Signal</keyword>